<keyword evidence="6" id="KW-1185">Reference proteome</keyword>
<dbReference type="GO" id="GO:0017147">
    <property type="term" value="F:Wnt-protein binding"/>
    <property type="evidence" value="ECO:0007669"/>
    <property type="project" value="TreeGrafter"/>
</dbReference>
<dbReference type="OrthoDB" id="10053709at2759"/>
<dbReference type="InterPro" id="IPR036790">
    <property type="entry name" value="Frizzled_dom_sf"/>
</dbReference>
<gene>
    <name evidence="5" type="ORF">DILT_LOCUS6603</name>
</gene>
<dbReference type="PROSITE" id="PS50038">
    <property type="entry name" value="FZ"/>
    <property type="match status" value="1"/>
</dbReference>
<reference evidence="5 6" key="1">
    <citation type="submission" date="2018-11" db="EMBL/GenBank/DDBJ databases">
        <authorList>
            <consortium name="Pathogen Informatics"/>
        </authorList>
    </citation>
    <scope>NUCLEOTIDE SEQUENCE [LARGE SCALE GENOMIC DNA]</scope>
</reference>
<dbReference type="GO" id="GO:0035567">
    <property type="term" value="P:non-canonical Wnt signaling pathway"/>
    <property type="evidence" value="ECO:0007669"/>
    <property type="project" value="TreeGrafter"/>
</dbReference>
<protein>
    <recommendedName>
        <fullName evidence="4">FZ domain-containing protein</fullName>
    </recommendedName>
</protein>
<organism evidence="5 6">
    <name type="scientific">Dibothriocephalus latus</name>
    <name type="common">Fish tapeworm</name>
    <name type="synonym">Diphyllobothrium latum</name>
    <dbReference type="NCBI Taxonomy" id="60516"/>
    <lineage>
        <taxon>Eukaryota</taxon>
        <taxon>Metazoa</taxon>
        <taxon>Spiralia</taxon>
        <taxon>Lophotrochozoa</taxon>
        <taxon>Platyhelminthes</taxon>
        <taxon>Cestoda</taxon>
        <taxon>Eucestoda</taxon>
        <taxon>Diphyllobothriidea</taxon>
        <taxon>Diphyllobothriidae</taxon>
        <taxon>Dibothriocephalus</taxon>
    </lineage>
</organism>
<dbReference type="GO" id="GO:0005886">
    <property type="term" value="C:plasma membrane"/>
    <property type="evidence" value="ECO:0007669"/>
    <property type="project" value="TreeGrafter"/>
</dbReference>
<dbReference type="GO" id="GO:0060070">
    <property type="term" value="P:canonical Wnt signaling pathway"/>
    <property type="evidence" value="ECO:0007669"/>
    <property type="project" value="TreeGrafter"/>
</dbReference>
<dbReference type="Proteomes" id="UP000281553">
    <property type="component" value="Unassembled WGS sequence"/>
</dbReference>
<dbReference type="InterPro" id="IPR020067">
    <property type="entry name" value="Frizzled_dom"/>
</dbReference>
<evidence type="ECO:0000259" key="4">
    <source>
        <dbReference type="PROSITE" id="PS50038"/>
    </source>
</evidence>
<dbReference type="PANTHER" id="PTHR11309">
    <property type="entry name" value="FRIZZLED"/>
    <property type="match status" value="1"/>
</dbReference>
<keyword evidence="1" id="KW-0217">Developmental protein</keyword>
<feature type="domain" description="FZ" evidence="4">
    <location>
        <begin position="72"/>
        <end position="127"/>
    </location>
</feature>
<dbReference type="SUPFAM" id="SSF63501">
    <property type="entry name" value="Frizzled cysteine-rich domain"/>
    <property type="match status" value="1"/>
</dbReference>
<evidence type="ECO:0000313" key="6">
    <source>
        <dbReference type="Proteomes" id="UP000281553"/>
    </source>
</evidence>
<dbReference type="Gene3D" id="1.10.2000.10">
    <property type="entry name" value="Frizzled cysteine-rich domain"/>
    <property type="match status" value="1"/>
</dbReference>
<accession>A0A3P7NQM5</accession>
<dbReference type="InterPro" id="IPR015526">
    <property type="entry name" value="Frizzled/SFRP"/>
</dbReference>
<proteinExistence type="predicted"/>
<evidence type="ECO:0000256" key="2">
    <source>
        <dbReference type="ARBA" id="ARBA00023157"/>
    </source>
</evidence>
<keyword evidence="2" id="KW-1015">Disulfide bond</keyword>
<dbReference type="GO" id="GO:0042813">
    <property type="term" value="F:Wnt receptor activity"/>
    <property type="evidence" value="ECO:0007669"/>
    <property type="project" value="TreeGrafter"/>
</dbReference>
<dbReference type="EMBL" id="UYRU01049927">
    <property type="protein sequence ID" value="VDN10772.1"/>
    <property type="molecule type" value="Genomic_DNA"/>
</dbReference>
<dbReference type="AlphaFoldDB" id="A0A3P7NQM5"/>
<comment type="caution">
    <text evidence="3">Lacks conserved residue(s) required for the propagation of feature annotation.</text>
</comment>
<sequence length="137" mass="14974">MFPRVHRTVRQTGLIKASNAESAHLSDPVPNGLADSVTYRHQEEVKSAFGPHSGASIFSLGDLNDAVHDEARRPEKCVPIEIPMCKSIGYNLTYMPNEFNHETQEEAGLEVSNAPIGFLLSLALPYCLSDHVGSLDV</sequence>
<evidence type="ECO:0000313" key="5">
    <source>
        <dbReference type="EMBL" id="VDN10772.1"/>
    </source>
</evidence>
<evidence type="ECO:0000256" key="1">
    <source>
        <dbReference type="ARBA" id="ARBA00022473"/>
    </source>
</evidence>
<evidence type="ECO:0000256" key="3">
    <source>
        <dbReference type="PROSITE-ProRule" id="PRU00090"/>
    </source>
</evidence>
<dbReference type="PANTHER" id="PTHR11309:SF126">
    <property type="entry name" value="FRIZZLED-2"/>
    <property type="match status" value="1"/>
</dbReference>
<name>A0A3P7NQM5_DIBLA</name>